<feature type="chain" id="PRO_5013821634" evidence="2">
    <location>
        <begin position="20"/>
        <end position="443"/>
    </location>
</feature>
<reference evidence="4" key="1">
    <citation type="submission" date="2017-10" db="EMBL/GenBank/DDBJ databases">
        <title>Rapid genome shrinkage in a self-fertile nematode reveals novel sperm competition proteins.</title>
        <authorList>
            <person name="Yin D."/>
            <person name="Schwarz E.M."/>
            <person name="Thomas C.G."/>
            <person name="Felde R.L."/>
            <person name="Korf I.F."/>
            <person name="Cutter A.D."/>
            <person name="Schartner C.M."/>
            <person name="Ralston E.J."/>
            <person name="Meyer B.J."/>
            <person name="Haag E.S."/>
        </authorList>
    </citation>
    <scope>NUCLEOTIDE SEQUENCE [LARGE SCALE GENOMIC DNA]</scope>
    <source>
        <strain evidence="4">JU1422</strain>
    </source>
</reference>
<evidence type="ECO:0000313" key="3">
    <source>
        <dbReference type="EMBL" id="PIC17643.1"/>
    </source>
</evidence>
<keyword evidence="4" id="KW-1185">Reference proteome</keyword>
<protein>
    <submittedName>
        <fullName evidence="3">Uncharacterized protein</fullName>
    </submittedName>
</protein>
<keyword evidence="1" id="KW-1133">Transmembrane helix</keyword>
<dbReference type="AlphaFoldDB" id="A0A2G5SRT5"/>
<name>A0A2G5SRT5_9PELO</name>
<sequence length="443" mass="51286">MKTWVFLLFWTLIPIAAMADGPPEEPFIMWDNRDATLEYIEDTKHMCTTVKIIPGSHNKYDVSEMITTTCQALTEATGHYLSPPEVEERFKRDITHNSELNKAIRVWKKFKHSVGFKEIEEITDEDRKAFMREISKDLRRLLAKDELVTSDYYELKNILQWNITSLSEYFGYPPNRDHDAWAIMTHKQLQCNEENQLEMYACGDVNKQRQLGRYKIVVPIGKFSESGTIYKFRNISEFAVEIGDKIISADSCHRLRSLIRCKVSRKNKCSVANYKDCDQEVFLTPSQTLTRYFANGIIIIASNTEVYDTVINGIHWNRHMENSKHIFVIAAKTDFIVVNGNIIYGNSCKTTVLFPIPHNVDNLTITHEDLDKLNALHGEHLEISAHRQLLEPRAIDYLKQIIICGVGFLVIISLIVFGIYFYVHQRSVSKELEENSEECEMVN</sequence>
<comment type="caution">
    <text evidence="3">The sequence shown here is derived from an EMBL/GenBank/DDBJ whole genome shotgun (WGS) entry which is preliminary data.</text>
</comment>
<dbReference type="EMBL" id="PDUG01000006">
    <property type="protein sequence ID" value="PIC17643.1"/>
    <property type="molecule type" value="Genomic_DNA"/>
</dbReference>
<evidence type="ECO:0000313" key="4">
    <source>
        <dbReference type="Proteomes" id="UP000230233"/>
    </source>
</evidence>
<dbReference type="Proteomes" id="UP000230233">
    <property type="component" value="Chromosome X"/>
</dbReference>
<organism evidence="3 4">
    <name type="scientific">Caenorhabditis nigoni</name>
    <dbReference type="NCBI Taxonomy" id="1611254"/>
    <lineage>
        <taxon>Eukaryota</taxon>
        <taxon>Metazoa</taxon>
        <taxon>Ecdysozoa</taxon>
        <taxon>Nematoda</taxon>
        <taxon>Chromadorea</taxon>
        <taxon>Rhabditida</taxon>
        <taxon>Rhabditina</taxon>
        <taxon>Rhabditomorpha</taxon>
        <taxon>Rhabditoidea</taxon>
        <taxon>Rhabditidae</taxon>
        <taxon>Peloderinae</taxon>
        <taxon>Caenorhabditis</taxon>
    </lineage>
</organism>
<keyword evidence="2" id="KW-0732">Signal</keyword>
<accession>A0A2G5SRT5</accession>
<proteinExistence type="predicted"/>
<evidence type="ECO:0000256" key="1">
    <source>
        <dbReference type="SAM" id="Phobius"/>
    </source>
</evidence>
<gene>
    <name evidence="3" type="primary">Cni-C15C7.6</name>
    <name evidence="3" type="synonym">Cnig_chr_X.g23816</name>
    <name evidence="3" type="ORF">B9Z55_023816</name>
</gene>
<dbReference type="OrthoDB" id="5796386at2759"/>
<feature type="signal peptide" evidence="2">
    <location>
        <begin position="1"/>
        <end position="19"/>
    </location>
</feature>
<evidence type="ECO:0000256" key="2">
    <source>
        <dbReference type="SAM" id="SignalP"/>
    </source>
</evidence>
<feature type="transmembrane region" description="Helical" evidence="1">
    <location>
        <begin position="397"/>
        <end position="423"/>
    </location>
</feature>
<keyword evidence="1" id="KW-0812">Transmembrane</keyword>
<keyword evidence="1" id="KW-0472">Membrane</keyword>